<feature type="domain" description="Alkylated DNA repair protein AlkB homologue 8 N-terminal" evidence="3">
    <location>
        <begin position="324"/>
        <end position="365"/>
    </location>
</feature>
<organism evidence="5 6">
    <name type="scientific">Hemibagrus guttatus</name>
    <dbReference type="NCBI Taxonomy" id="175788"/>
    <lineage>
        <taxon>Eukaryota</taxon>
        <taxon>Metazoa</taxon>
        <taxon>Chordata</taxon>
        <taxon>Craniata</taxon>
        <taxon>Vertebrata</taxon>
        <taxon>Euteleostomi</taxon>
        <taxon>Actinopterygii</taxon>
        <taxon>Neopterygii</taxon>
        <taxon>Teleostei</taxon>
        <taxon>Ostariophysi</taxon>
        <taxon>Siluriformes</taxon>
        <taxon>Bagridae</taxon>
        <taxon>Hemibagrus</taxon>
    </lineage>
</organism>
<dbReference type="InterPro" id="IPR015095">
    <property type="entry name" value="AlkB_hom8_N"/>
</dbReference>
<reference evidence="5" key="1">
    <citation type="submission" date="2023-06" db="EMBL/GenBank/DDBJ databases">
        <title>Male Hemibagrus guttatus genome.</title>
        <authorList>
            <person name="Bian C."/>
        </authorList>
    </citation>
    <scope>NUCLEOTIDE SEQUENCE</scope>
    <source>
        <strain evidence="5">Male_cb2023</strain>
        <tissue evidence="5">Muscle</tissue>
    </source>
</reference>
<proteinExistence type="predicted"/>
<feature type="domain" description="Carnitine O-palmitoyltransferase N-terminal" evidence="4">
    <location>
        <begin position="117"/>
        <end position="163"/>
    </location>
</feature>
<dbReference type="Pfam" id="PF16484">
    <property type="entry name" value="CPT_N"/>
    <property type="match status" value="1"/>
</dbReference>
<dbReference type="Pfam" id="PF09004">
    <property type="entry name" value="ALKBH8_N"/>
    <property type="match status" value="1"/>
</dbReference>
<evidence type="ECO:0008006" key="7">
    <source>
        <dbReference type="Google" id="ProtNLM"/>
    </source>
</evidence>
<dbReference type="InterPro" id="IPR043502">
    <property type="entry name" value="DNA/RNA_pol_sf"/>
</dbReference>
<dbReference type="InterPro" id="IPR005135">
    <property type="entry name" value="Endo/exonuclease/phosphatase"/>
</dbReference>
<dbReference type="AlphaFoldDB" id="A0AAE0QG72"/>
<evidence type="ECO:0000259" key="1">
    <source>
        <dbReference type="Pfam" id="PF00755"/>
    </source>
</evidence>
<dbReference type="Pfam" id="PF03372">
    <property type="entry name" value="Exo_endo_phos"/>
    <property type="match status" value="1"/>
</dbReference>
<dbReference type="CDD" id="cd09076">
    <property type="entry name" value="L1-EN"/>
    <property type="match status" value="1"/>
</dbReference>
<dbReference type="GO" id="GO:0005739">
    <property type="term" value="C:mitochondrion"/>
    <property type="evidence" value="ECO:0007669"/>
    <property type="project" value="TreeGrafter"/>
</dbReference>
<dbReference type="PANTHER" id="PTHR22589:SF105">
    <property type="entry name" value="CARNITINE O-PALMITOYLTRANSFERASE"/>
    <property type="match status" value="1"/>
</dbReference>
<evidence type="ECO:0000313" key="6">
    <source>
        <dbReference type="Proteomes" id="UP001274896"/>
    </source>
</evidence>
<dbReference type="InterPro" id="IPR032476">
    <property type="entry name" value="CPT_N"/>
</dbReference>
<keyword evidence="6" id="KW-1185">Reference proteome</keyword>
<dbReference type="GO" id="GO:0016706">
    <property type="term" value="F:2-oxoglutarate-dependent dioxygenase activity"/>
    <property type="evidence" value="ECO:0007669"/>
    <property type="project" value="InterPro"/>
</dbReference>
<dbReference type="InterPro" id="IPR000542">
    <property type="entry name" value="Carn_acyl_trans"/>
</dbReference>
<evidence type="ECO:0000259" key="4">
    <source>
        <dbReference type="Pfam" id="PF16484"/>
    </source>
</evidence>
<dbReference type="SUPFAM" id="SSF56219">
    <property type="entry name" value="DNase I-like"/>
    <property type="match status" value="1"/>
</dbReference>
<accession>A0AAE0QG72</accession>
<dbReference type="SUPFAM" id="SSF56672">
    <property type="entry name" value="DNA/RNA polymerases"/>
    <property type="match status" value="1"/>
</dbReference>
<dbReference type="PANTHER" id="PTHR22589">
    <property type="entry name" value="CARNITINE O-ACYLTRANSFERASE"/>
    <property type="match status" value="1"/>
</dbReference>
<evidence type="ECO:0000259" key="3">
    <source>
        <dbReference type="Pfam" id="PF09004"/>
    </source>
</evidence>
<feature type="domain" description="Choline/carnitine acyltransferase" evidence="1">
    <location>
        <begin position="511"/>
        <end position="602"/>
    </location>
</feature>
<dbReference type="GO" id="GO:0009437">
    <property type="term" value="P:carnitine metabolic process"/>
    <property type="evidence" value="ECO:0007669"/>
    <property type="project" value="TreeGrafter"/>
</dbReference>
<dbReference type="InterPro" id="IPR039551">
    <property type="entry name" value="Cho/carn_acyl_trans"/>
</dbReference>
<dbReference type="GO" id="GO:0004095">
    <property type="term" value="F:carnitine O-palmitoyltransferase activity"/>
    <property type="evidence" value="ECO:0007669"/>
    <property type="project" value="TreeGrafter"/>
</dbReference>
<feature type="domain" description="Endonuclease/exonuclease/phosphatase" evidence="2">
    <location>
        <begin position="604"/>
        <end position="734"/>
    </location>
</feature>
<dbReference type="InterPro" id="IPR036691">
    <property type="entry name" value="Endo/exonu/phosph_ase_sf"/>
</dbReference>
<evidence type="ECO:0000259" key="2">
    <source>
        <dbReference type="Pfam" id="PF03372"/>
    </source>
</evidence>
<dbReference type="SUPFAM" id="SSF52777">
    <property type="entry name" value="CoA-dependent acyltransferases"/>
    <property type="match status" value="1"/>
</dbReference>
<dbReference type="Pfam" id="PF00755">
    <property type="entry name" value="Carn_acyltransf"/>
    <property type="match status" value="1"/>
</dbReference>
<gene>
    <name evidence="5" type="ORF">QTP70_013046</name>
</gene>
<dbReference type="EMBL" id="JAUCMX010000016">
    <property type="protein sequence ID" value="KAK3520087.1"/>
    <property type="molecule type" value="Genomic_DNA"/>
</dbReference>
<dbReference type="Proteomes" id="UP001274896">
    <property type="component" value="Unassembled WGS sequence"/>
</dbReference>
<dbReference type="Gene3D" id="3.60.10.10">
    <property type="entry name" value="Endonuclease/exonuclease/phosphatase"/>
    <property type="match status" value="1"/>
</dbReference>
<dbReference type="GO" id="GO:0008168">
    <property type="term" value="F:methyltransferase activity"/>
    <property type="evidence" value="ECO:0007669"/>
    <property type="project" value="InterPro"/>
</dbReference>
<evidence type="ECO:0000313" key="5">
    <source>
        <dbReference type="EMBL" id="KAK3520087.1"/>
    </source>
</evidence>
<dbReference type="Gene3D" id="6.10.250.1760">
    <property type="match status" value="1"/>
</dbReference>
<sequence length="775" mass="88362">MLMRMIQNSVLQEHVEKVHRQNRDRQGEPGGSQETPRFILTTFLNLQKKSIDDGSAAMALCRETIAQVEDQLWESQSEHSLREPQTTYEQLLLCPESDGTKRRQAPKIQTKEFCHQMAEAHQAVAFQFTITPEGFDLQLSRQALNQIYISGLRSWKKRISRVKFAYRPNRSTDDAITTTLHLSLTHLDNKDSYVQMLFIDFSSAVNTIIPQHLIEKLSLLGLNTSLCNWILDFLTGRPQSVRIGNSTSSTTTLSTGAPQGCVLSPLLFTLLTHDCTAMHSSNHIIKFTDDTTVVGLISKNDESAYREEVQRLPAWCKALENFTWSLKTSYISKKAQQRLYFLRRLRKAHLPTPILNTFYRGTIESVLSSCITAWFGNCTVSGRKTLQWINGVLKGVYPASPASWLFVTVVILATLYGKFDPSMGLISKIQDHLPLSTLLWFSLVLMLRFCLKLLLSYHRWMFEQHSRISPTTKLWVTLVKLLSNRKPLLYSYQSSLPHLPVPPIRYTLQRVSDWWEEYVYLRGRSPIMVNSNYYGMDFLYVTPTTKQAARAGNTITALLLYRRKVNREELKPSRVPGTVIPLCAAQCERMFNTTRTPGEETGKGRELADMMERRKVDILCVQETRWKGSKARSIGAGFKLFYYGVDSKRNGVGVVLKEEFVRNVLEVKRVSDRVMSLKLEIEGVMLNVVSGYAPQVGCELEEKERFWSELDEVMESIPTGERVVIGADFNGHVGEGNTGDEEVMGKFGVKERNLEGQMVVDFAKRMDMGVVNTYF</sequence>
<comment type="caution">
    <text evidence="5">The sequence shown here is derived from an EMBL/GenBank/DDBJ whole genome shotgun (WGS) entry which is preliminary data.</text>
</comment>
<dbReference type="GO" id="GO:0006631">
    <property type="term" value="P:fatty acid metabolic process"/>
    <property type="evidence" value="ECO:0007669"/>
    <property type="project" value="TreeGrafter"/>
</dbReference>
<name>A0AAE0QG72_9TELE</name>
<protein>
    <recommendedName>
        <fullName evidence="7">Reverse transcriptase domain-containing protein</fullName>
    </recommendedName>
</protein>